<dbReference type="Proteomes" id="UP000267250">
    <property type="component" value="Chromosome"/>
</dbReference>
<gene>
    <name evidence="1" type="ORF">BBF96_12620</name>
</gene>
<organism evidence="1 2">
    <name type="scientific">Anoxybacter fermentans</name>
    <dbReference type="NCBI Taxonomy" id="1323375"/>
    <lineage>
        <taxon>Bacteria</taxon>
        <taxon>Bacillati</taxon>
        <taxon>Bacillota</taxon>
        <taxon>Clostridia</taxon>
        <taxon>Halanaerobiales</taxon>
        <taxon>Anoxybacter</taxon>
    </lineage>
</organism>
<dbReference type="EMBL" id="CP016379">
    <property type="protein sequence ID" value="AZR74164.1"/>
    <property type="molecule type" value="Genomic_DNA"/>
</dbReference>
<accession>A0A3Q9HRL3</accession>
<evidence type="ECO:0000313" key="1">
    <source>
        <dbReference type="EMBL" id="AZR74164.1"/>
    </source>
</evidence>
<proteinExistence type="predicted"/>
<protein>
    <submittedName>
        <fullName evidence="1">Uncharacterized protein</fullName>
    </submittedName>
</protein>
<evidence type="ECO:0000313" key="2">
    <source>
        <dbReference type="Proteomes" id="UP000267250"/>
    </source>
</evidence>
<dbReference type="AlphaFoldDB" id="A0A3Q9HRL3"/>
<keyword evidence="2" id="KW-1185">Reference proteome</keyword>
<reference evidence="1 2" key="1">
    <citation type="submission" date="2016-07" db="EMBL/GenBank/DDBJ databases">
        <title>Genome and transcriptome analysis of iron-reducing fermentative bacteria Anoxybacter fermentans.</title>
        <authorList>
            <person name="Zeng X."/>
            <person name="Shao Z."/>
        </authorList>
    </citation>
    <scope>NUCLEOTIDE SEQUENCE [LARGE SCALE GENOMIC DNA]</scope>
    <source>
        <strain evidence="1 2">DY22613</strain>
    </source>
</reference>
<sequence length="84" mass="10061">MYSDSTIKTPFYGEKVYHLIPELLSNLDPTRLYWPSSPYVGRDIQEFQKILKIILQKANFERHRNFSPNHLSKISDEIRPNHRM</sequence>
<dbReference type="KEGG" id="aft:BBF96_12620"/>
<name>A0A3Q9HRL3_9FIRM</name>